<accession>A0A1E5VLU9</accession>
<protein>
    <submittedName>
        <fullName evidence="1">Uncharacterized protein</fullName>
    </submittedName>
</protein>
<reference evidence="1 2" key="1">
    <citation type="submission" date="2016-09" db="EMBL/GenBank/DDBJ databases">
        <title>The draft genome of Dichanthelium oligosanthes: A C3 panicoid grass species.</title>
        <authorList>
            <person name="Studer A.J."/>
            <person name="Schnable J.C."/>
            <person name="Brutnell T.P."/>
        </authorList>
    </citation>
    <scope>NUCLEOTIDE SEQUENCE [LARGE SCALE GENOMIC DNA]</scope>
    <source>
        <strain evidence="2">cv. Kellogg 1175</strain>
        <tissue evidence="1">Leaf</tissue>
    </source>
</reference>
<name>A0A1E5VLU9_9POAL</name>
<proteinExistence type="predicted"/>
<evidence type="ECO:0000313" key="2">
    <source>
        <dbReference type="Proteomes" id="UP000095767"/>
    </source>
</evidence>
<evidence type="ECO:0000313" key="1">
    <source>
        <dbReference type="EMBL" id="OEL26101.1"/>
    </source>
</evidence>
<sequence length="45" mass="5359">MAITALQHYFLFIHNLRKLIEDGSTISYFVDRRKTYKKQDKGAQI</sequence>
<dbReference type="AlphaFoldDB" id="A0A1E5VLU9"/>
<organism evidence="1 2">
    <name type="scientific">Dichanthelium oligosanthes</name>
    <dbReference type="NCBI Taxonomy" id="888268"/>
    <lineage>
        <taxon>Eukaryota</taxon>
        <taxon>Viridiplantae</taxon>
        <taxon>Streptophyta</taxon>
        <taxon>Embryophyta</taxon>
        <taxon>Tracheophyta</taxon>
        <taxon>Spermatophyta</taxon>
        <taxon>Magnoliopsida</taxon>
        <taxon>Liliopsida</taxon>
        <taxon>Poales</taxon>
        <taxon>Poaceae</taxon>
        <taxon>PACMAD clade</taxon>
        <taxon>Panicoideae</taxon>
        <taxon>Panicodae</taxon>
        <taxon>Paniceae</taxon>
        <taxon>Dichantheliinae</taxon>
        <taxon>Dichanthelium</taxon>
    </lineage>
</organism>
<gene>
    <name evidence="1" type="ORF">BAE44_0012882</name>
</gene>
<dbReference type="EMBL" id="LWDX02035441">
    <property type="protein sequence ID" value="OEL26101.1"/>
    <property type="molecule type" value="Genomic_DNA"/>
</dbReference>
<dbReference type="Proteomes" id="UP000095767">
    <property type="component" value="Unassembled WGS sequence"/>
</dbReference>
<comment type="caution">
    <text evidence="1">The sequence shown here is derived from an EMBL/GenBank/DDBJ whole genome shotgun (WGS) entry which is preliminary data.</text>
</comment>
<keyword evidence="2" id="KW-1185">Reference proteome</keyword>